<feature type="short sequence motif" description="VHIID" evidence="3">
    <location>
        <begin position="321"/>
        <end position="325"/>
    </location>
</feature>
<keyword evidence="6" id="KW-1185">Reference proteome</keyword>
<protein>
    <submittedName>
        <fullName evidence="5">Uncharacterized protein</fullName>
    </submittedName>
</protein>
<dbReference type="AlphaFoldDB" id="A0A9P0ZBQ7"/>
<accession>A0A9P0ZBQ7</accession>
<comment type="caution">
    <text evidence="5">The sequence shown here is derived from an EMBL/GenBank/DDBJ whole genome shotgun (WGS) entry which is preliminary data.</text>
</comment>
<evidence type="ECO:0000313" key="5">
    <source>
        <dbReference type="EMBL" id="CAH9094273.1"/>
    </source>
</evidence>
<evidence type="ECO:0000313" key="6">
    <source>
        <dbReference type="Proteomes" id="UP001152484"/>
    </source>
</evidence>
<feature type="region of interest" description="Disordered" evidence="4">
    <location>
        <begin position="105"/>
        <end position="153"/>
    </location>
</feature>
<evidence type="ECO:0000256" key="4">
    <source>
        <dbReference type="SAM" id="MobiDB-lite"/>
    </source>
</evidence>
<feature type="region of interest" description="SAW" evidence="3">
    <location>
        <begin position="509"/>
        <end position="584"/>
    </location>
</feature>
<comment type="similarity">
    <text evidence="3">Belongs to the GRAS family.</text>
</comment>
<feature type="region of interest" description="Leucine repeat II (LRII)" evidence="3">
    <location>
        <begin position="371"/>
        <end position="403"/>
    </location>
</feature>
<dbReference type="InterPro" id="IPR005202">
    <property type="entry name" value="TF_GRAS"/>
</dbReference>
<dbReference type="PANTHER" id="PTHR31636">
    <property type="entry name" value="OSJNBA0084A10.13 PROTEIN-RELATED"/>
    <property type="match status" value="1"/>
</dbReference>
<comment type="caution">
    <text evidence="3">Lacks conserved residue(s) required for the propagation of feature annotation.</text>
</comment>
<organism evidence="5 6">
    <name type="scientific">Cuscuta europaea</name>
    <name type="common">European dodder</name>
    <dbReference type="NCBI Taxonomy" id="41803"/>
    <lineage>
        <taxon>Eukaryota</taxon>
        <taxon>Viridiplantae</taxon>
        <taxon>Streptophyta</taxon>
        <taxon>Embryophyta</taxon>
        <taxon>Tracheophyta</taxon>
        <taxon>Spermatophyta</taxon>
        <taxon>Magnoliopsida</taxon>
        <taxon>eudicotyledons</taxon>
        <taxon>Gunneridae</taxon>
        <taxon>Pentapetalae</taxon>
        <taxon>asterids</taxon>
        <taxon>lamiids</taxon>
        <taxon>Solanales</taxon>
        <taxon>Convolvulaceae</taxon>
        <taxon>Cuscuteae</taxon>
        <taxon>Cuscuta</taxon>
        <taxon>Cuscuta subgen. Cuscuta</taxon>
    </lineage>
</organism>
<evidence type="ECO:0000256" key="1">
    <source>
        <dbReference type="ARBA" id="ARBA00023015"/>
    </source>
</evidence>
<dbReference type="Proteomes" id="UP001152484">
    <property type="component" value="Unassembled WGS sequence"/>
</dbReference>
<sequence length="586" mass="66238">MDHGLSMPCESVSRFELENEINFSLPLNVRDAHSTASDPVIKYINQILLGDSIDENMHSMLYDPVVLRTAENSFYEVLHDKNGADTTSESNIGSFNTDQWIVDPEESKSSMDSDPPDLSFPSSSRTKSDSLNTDSSRRKKHNHPDECGLEEEEERSSKYSAVCKVEVELSEMFDKVLICTDNIIVGGKGIIEEKKGKRSRKSNSMKHNATSQIIDLESLLTNCAKSIAFLDDRAAGEQLKKIRQHSSLTGNAIQRMAHAFANALEARLNGTGPQLCAALGPFKMTSSDPLKSHFISWPVLRISYFVCNTMISEIASKGTSLHVIDFGISYGVQWPTLIRDLSRRPGGPPKLRITGVELPQFGFCPEQMVEETGSRLVKYCEHFGVPFEYNAITRKNWETITIDDLKLVRGEVVAIKCAFRLKSLMDETVGVDNPRVAVLNLLREITPQIFVQTVLSGSHGCTFFLSRFREAMSFYSAIYDMYDATLPLDDDRLCFEQQILAREIMNVIGCEGMERLERPETYKQWESRNIRAGFKPMPLNTVLLKKLRQKVKEGYHKDFVFDEDRHWILQGWKGRIICATACWVPA</sequence>
<dbReference type="EMBL" id="CAMAPE010000031">
    <property type="protein sequence ID" value="CAH9094273.1"/>
    <property type="molecule type" value="Genomic_DNA"/>
</dbReference>
<dbReference type="Pfam" id="PF03514">
    <property type="entry name" value="GRAS"/>
    <property type="match status" value="1"/>
</dbReference>
<keyword evidence="2" id="KW-0804">Transcription</keyword>
<evidence type="ECO:0000256" key="3">
    <source>
        <dbReference type="PROSITE-ProRule" id="PRU01191"/>
    </source>
</evidence>
<proteinExistence type="inferred from homology"/>
<dbReference type="PROSITE" id="PS50985">
    <property type="entry name" value="GRAS"/>
    <property type="match status" value="1"/>
</dbReference>
<feature type="compositionally biased region" description="Low complexity" evidence="4">
    <location>
        <begin position="112"/>
        <end position="124"/>
    </location>
</feature>
<reference evidence="5" key="1">
    <citation type="submission" date="2022-07" db="EMBL/GenBank/DDBJ databases">
        <authorList>
            <person name="Macas J."/>
            <person name="Novak P."/>
            <person name="Neumann P."/>
        </authorList>
    </citation>
    <scope>NUCLEOTIDE SEQUENCE</scope>
</reference>
<dbReference type="OrthoDB" id="1281235at2759"/>
<evidence type="ECO:0000256" key="2">
    <source>
        <dbReference type="ARBA" id="ARBA00023163"/>
    </source>
</evidence>
<gene>
    <name evidence="5" type="ORF">CEURO_LOCUS12671</name>
</gene>
<keyword evidence="1" id="KW-0805">Transcription regulation</keyword>
<name>A0A9P0ZBQ7_CUSEU</name>